<dbReference type="SUPFAM" id="SSF103111">
    <property type="entry name" value="Activator of Hsp90 ATPase, Aha1"/>
    <property type="match status" value="1"/>
</dbReference>
<feature type="repeat" description="TPR" evidence="6">
    <location>
        <begin position="198"/>
        <end position="231"/>
    </location>
</feature>
<evidence type="ECO:0000256" key="7">
    <source>
        <dbReference type="SAM" id="MobiDB-lite"/>
    </source>
</evidence>
<dbReference type="PANTHER" id="PTHR46512:SF9">
    <property type="entry name" value="PEPTIDYLPROLYL ISOMERASE"/>
    <property type="match status" value="1"/>
</dbReference>
<dbReference type="Pfam" id="PF00515">
    <property type="entry name" value="TPR_1"/>
    <property type="match status" value="1"/>
</dbReference>
<evidence type="ECO:0000256" key="3">
    <source>
        <dbReference type="ARBA" id="ARBA00013194"/>
    </source>
</evidence>
<feature type="region of interest" description="Disordered" evidence="7">
    <location>
        <begin position="256"/>
        <end position="304"/>
    </location>
</feature>
<feature type="compositionally biased region" description="Low complexity" evidence="7">
    <location>
        <begin position="41"/>
        <end position="51"/>
    </location>
</feature>
<dbReference type="GO" id="GO:0051087">
    <property type="term" value="F:protein-folding chaperone binding"/>
    <property type="evidence" value="ECO:0007669"/>
    <property type="project" value="InterPro"/>
</dbReference>
<dbReference type="Gene3D" id="3.15.10.20">
    <property type="entry name" value="Activator of Hsp90 ATPase Aha1, N-terminal domain"/>
    <property type="match status" value="1"/>
</dbReference>
<dbReference type="InterPro" id="IPR011990">
    <property type="entry name" value="TPR-like_helical_dom_sf"/>
</dbReference>
<dbReference type="SMART" id="SM01000">
    <property type="entry name" value="Aha1_N"/>
    <property type="match status" value="1"/>
</dbReference>
<proteinExistence type="inferred from homology"/>
<dbReference type="EMBL" id="AGNL01009716">
    <property type="protein sequence ID" value="EJK69691.1"/>
    <property type="molecule type" value="Genomic_DNA"/>
</dbReference>
<dbReference type="InterPro" id="IPR019734">
    <property type="entry name" value="TPR_rpt"/>
</dbReference>
<dbReference type="Gene3D" id="1.25.40.10">
    <property type="entry name" value="Tetratricopeptide repeat domain"/>
    <property type="match status" value="1"/>
</dbReference>
<feature type="repeat" description="TPR" evidence="6">
    <location>
        <begin position="164"/>
        <end position="197"/>
    </location>
</feature>
<evidence type="ECO:0000256" key="1">
    <source>
        <dbReference type="ARBA" id="ARBA00000971"/>
    </source>
</evidence>
<dbReference type="GO" id="GO:0003755">
    <property type="term" value="F:peptidyl-prolyl cis-trans isomerase activity"/>
    <property type="evidence" value="ECO:0007669"/>
    <property type="project" value="UniProtKB-EC"/>
</dbReference>
<evidence type="ECO:0000256" key="2">
    <source>
        <dbReference type="ARBA" id="ARBA00006817"/>
    </source>
</evidence>
<accession>K0T8Q0</accession>
<dbReference type="InterPro" id="IPR036338">
    <property type="entry name" value="Aha1"/>
</dbReference>
<comment type="catalytic activity">
    <reaction evidence="1">
        <text>[protein]-peptidylproline (omega=180) = [protein]-peptidylproline (omega=0)</text>
        <dbReference type="Rhea" id="RHEA:16237"/>
        <dbReference type="Rhea" id="RHEA-COMP:10747"/>
        <dbReference type="Rhea" id="RHEA-COMP:10748"/>
        <dbReference type="ChEBI" id="CHEBI:83833"/>
        <dbReference type="ChEBI" id="CHEBI:83834"/>
        <dbReference type="EC" id="5.2.1.8"/>
    </reaction>
</comment>
<evidence type="ECO:0000313" key="9">
    <source>
        <dbReference type="EMBL" id="EJK69691.1"/>
    </source>
</evidence>
<comment type="similarity">
    <text evidence="2">Belongs to the AHA1 family.</text>
</comment>
<dbReference type="GO" id="GO:0001671">
    <property type="term" value="F:ATPase activator activity"/>
    <property type="evidence" value="ECO:0007669"/>
    <property type="project" value="InterPro"/>
</dbReference>
<dbReference type="OMA" id="NMSICYS"/>
<comment type="caution">
    <text evidence="9">The sequence shown here is derived from an EMBL/GenBank/DDBJ whole genome shotgun (WGS) entry which is preliminary data.</text>
</comment>
<feature type="compositionally biased region" description="Polar residues" evidence="7">
    <location>
        <begin position="430"/>
        <end position="440"/>
    </location>
</feature>
<dbReference type="SMART" id="SM00028">
    <property type="entry name" value="TPR"/>
    <property type="match status" value="2"/>
</dbReference>
<dbReference type="Pfam" id="PF09229">
    <property type="entry name" value="Aha1_N"/>
    <property type="match status" value="1"/>
</dbReference>
<feature type="compositionally biased region" description="Acidic residues" evidence="7">
    <location>
        <begin position="69"/>
        <end position="79"/>
    </location>
</feature>
<protein>
    <recommendedName>
        <fullName evidence="3">peptidylprolyl isomerase</fullName>
        <ecNumber evidence="3">5.2.1.8</ecNumber>
    </recommendedName>
</protein>
<dbReference type="PANTHER" id="PTHR46512">
    <property type="entry name" value="PEPTIDYLPROLYL ISOMERASE"/>
    <property type="match status" value="1"/>
</dbReference>
<evidence type="ECO:0000313" key="10">
    <source>
        <dbReference type="Proteomes" id="UP000266841"/>
    </source>
</evidence>
<evidence type="ECO:0000256" key="4">
    <source>
        <dbReference type="ARBA" id="ARBA00023110"/>
    </source>
</evidence>
<feature type="domain" description="Activator of Hsp90 ATPase AHSA1-like N-terminal" evidence="8">
    <location>
        <begin position="458"/>
        <end position="597"/>
    </location>
</feature>
<feature type="region of interest" description="Disordered" evidence="7">
    <location>
        <begin position="319"/>
        <end position="440"/>
    </location>
</feature>
<dbReference type="eggNOG" id="KOG0543">
    <property type="taxonomic scope" value="Eukaryota"/>
</dbReference>
<dbReference type="InterPro" id="IPR050754">
    <property type="entry name" value="FKBP4/5/8-like"/>
</dbReference>
<feature type="compositionally biased region" description="Basic and acidic residues" evidence="7">
    <location>
        <begin position="271"/>
        <end position="304"/>
    </location>
</feature>
<dbReference type="InterPro" id="IPR015310">
    <property type="entry name" value="AHSA1-like_N"/>
</dbReference>
<dbReference type="PROSITE" id="PS50005">
    <property type="entry name" value="TPR"/>
    <property type="match status" value="2"/>
</dbReference>
<reference evidence="9 10" key="1">
    <citation type="journal article" date="2012" name="Genome Biol.">
        <title>Genome and low-iron response of an oceanic diatom adapted to chronic iron limitation.</title>
        <authorList>
            <person name="Lommer M."/>
            <person name="Specht M."/>
            <person name="Roy A.S."/>
            <person name="Kraemer L."/>
            <person name="Andreson R."/>
            <person name="Gutowska M.A."/>
            <person name="Wolf J."/>
            <person name="Bergner S.V."/>
            <person name="Schilhabel M.B."/>
            <person name="Klostermeier U.C."/>
            <person name="Beiko R.G."/>
            <person name="Rosenstiel P."/>
            <person name="Hippler M."/>
            <person name="Laroche J."/>
        </authorList>
    </citation>
    <scope>NUCLEOTIDE SEQUENCE [LARGE SCALE GENOMIC DNA]</scope>
    <source>
        <strain evidence="9 10">CCMP1005</strain>
    </source>
</reference>
<feature type="region of interest" description="Disordered" evidence="7">
    <location>
        <begin position="1"/>
        <end position="86"/>
    </location>
</feature>
<feature type="compositionally biased region" description="Polar residues" evidence="7">
    <location>
        <begin position="258"/>
        <end position="269"/>
    </location>
</feature>
<dbReference type="Proteomes" id="UP000266841">
    <property type="component" value="Unassembled WGS sequence"/>
</dbReference>
<dbReference type="EC" id="5.2.1.8" evidence="3"/>
<sequence>MDVDEQTPATAEDAPEDAGLHSGDVPEQSEASGEGEDSSGDVEASSTSPEEGVPPPPLEPPPSPPVSSDENDDDLELEPEPGSSPDELLLVAMNSKEEGNNAFQVGDFSSATKNYRKGVNQLKKLNEGNTVGFSTYGIGLVYFSRLNPTSSIKQGDDQVKQLLITLHTNLSMVLIKQGKNKYARDAASKAIEIDPSHVKALYRRGVAFRAMGDVDAAKTDLKKAYKLDPSNTAVKKELVGIKKTLEEMKKREKANLQKAFSSKGGSSLLYNDKEEAEKKRAREKEADSGLMNKETKRKEEELKKRKQMWEDECVRRMNSDPKEEVISFEDWDKERKEAEKKEEEKRKKEKREEEKRKEELRRKAREAERANTENNDNESDDELTPEELASLRGYKKTSDGRTTSYFNNELGEKEKELIGSIEPKRIDATPSPNSAADTVSAASKVGSVWNQSGTTWEEKDTTEWCKSTLRKCLLDTTTAYYSTTSADRTYVAIVKKVKDMTGDASVALAGGKKRYIYDFHLGLDFEITDDDNNVVASSSLKLPDINSTTTAEEELEVDICAWTSSPGDVETDASECRKALVMDVRKSVVKFVELFNAEF</sequence>
<gene>
    <name evidence="9" type="ORF">THAOC_09025</name>
</gene>
<name>K0T8Q0_THAOC</name>
<organism evidence="9 10">
    <name type="scientific">Thalassiosira oceanica</name>
    <name type="common">Marine diatom</name>
    <dbReference type="NCBI Taxonomy" id="159749"/>
    <lineage>
        <taxon>Eukaryota</taxon>
        <taxon>Sar</taxon>
        <taxon>Stramenopiles</taxon>
        <taxon>Ochrophyta</taxon>
        <taxon>Bacillariophyta</taxon>
        <taxon>Coscinodiscophyceae</taxon>
        <taxon>Thalassiosirophycidae</taxon>
        <taxon>Thalassiosirales</taxon>
        <taxon>Thalassiosiraceae</taxon>
        <taxon>Thalassiosira</taxon>
    </lineage>
</organism>
<evidence type="ECO:0000256" key="6">
    <source>
        <dbReference type="PROSITE-ProRule" id="PRU00339"/>
    </source>
</evidence>
<keyword evidence="10" id="KW-1185">Reference proteome</keyword>
<feature type="compositionally biased region" description="Acidic residues" evidence="7">
    <location>
        <begin position="375"/>
        <end position="385"/>
    </location>
</feature>
<dbReference type="OrthoDB" id="567237at2759"/>
<dbReference type="Pfam" id="PF13181">
    <property type="entry name" value="TPR_8"/>
    <property type="match status" value="1"/>
</dbReference>
<keyword evidence="5" id="KW-0413">Isomerase</keyword>
<dbReference type="SUPFAM" id="SSF48452">
    <property type="entry name" value="TPR-like"/>
    <property type="match status" value="1"/>
</dbReference>
<keyword evidence="6" id="KW-0802">TPR repeat</keyword>
<keyword evidence="4" id="KW-0697">Rotamase</keyword>
<feature type="compositionally biased region" description="Pro residues" evidence="7">
    <location>
        <begin position="52"/>
        <end position="65"/>
    </location>
</feature>
<evidence type="ECO:0000256" key="5">
    <source>
        <dbReference type="ARBA" id="ARBA00023235"/>
    </source>
</evidence>
<feature type="compositionally biased region" description="Basic and acidic residues" evidence="7">
    <location>
        <begin position="410"/>
        <end position="427"/>
    </location>
</feature>
<dbReference type="AlphaFoldDB" id="K0T8Q0"/>
<evidence type="ECO:0000259" key="8">
    <source>
        <dbReference type="SMART" id="SM01000"/>
    </source>
</evidence>
<feature type="compositionally biased region" description="Basic and acidic residues" evidence="7">
    <location>
        <begin position="319"/>
        <end position="371"/>
    </location>
</feature>